<keyword evidence="4" id="KW-1003">Cell membrane</keyword>
<dbReference type="RefSeq" id="WP_114824233.1">
    <property type="nucleotide sequence ID" value="NZ_QQSY01000001.1"/>
</dbReference>
<evidence type="ECO:0000256" key="12">
    <source>
        <dbReference type="ARBA" id="ARBA00037975"/>
    </source>
</evidence>
<feature type="transmembrane region" description="Helical" evidence="13">
    <location>
        <begin position="146"/>
        <end position="164"/>
    </location>
</feature>
<evidence type="ECO:0000313" key="16">
    <source>
        <dbReference type="Proteomes" id="UP000254711"/>
    </source>
</evidence>
<dbReference type="InterPro" id="IPR011577">
    <property type="entry name" value="Cyt_b561_bac/Ni-Hgenase"/>
</dbReference>
<evidence type="ECO:0000256" key="6">
    <source>
        <dbReference type="ARBA" id="ARBA00022692"/>
    </source>
</evidence>
<sequence>MSSATYSPWMRRLHWIIALCVGIALLLIELKGWFPRGSATRRAVQWGHIQFGIAVLVLMAPRVLVRLRAATPPITPPSPPWQMVLSKLVHAALLLLTVGIPVLGVSMMFVSGKPWNLLGLALPTMTTPDSTLAHQLKEVHETCGNVLMWLAIAHVAAALYHHFVQRDDTLLRMAPGLRNRSR</sequence>
<keyword evidence="5" id="KW-0349">Heme</keyword>
<comment type="caution">
    <text evidence="15">The sequence shown here is derived from an EMBL/GenBank/DDBJ whole genome shotgun (WGS) entry which is preliminary data.</text>
</comment>
<keyword evidence="9 13" id="KW-1133">Transmembrane helix</keyword>
<keyword evidence="11 13" id="KW-0472">Membrane</keyword>
<organism evidence="15 16">
    <name type="scientific">Dyella solisilvae</name>
    <dbReference type="NCBI Taxonomy" id="1920168"/>
    <lineage>
        <taxon>Bacteria</taxon>
        <taxon>Pseudomonadati</taxon>
        <taxon>Pseudomonadota</taxon>
        <taxon>Gammaproteobacteria</taxon>
        <taxon>Lysobacterales</taxon>
        <taxon>Rhodanobacteraceae</taxon>
        <taxon>Dyella</taxon>
    </lineage>
</organism>
<protein>
    <submittedName>
        <fullName evidence="15">Cytochrome b</fullName>
    </submittedName>
</protein>
<evidence type="ECO:0000256" key="10">
    <source>
        <dbReference type="ARBA" id="ARBA00023004"/>
    </source>
</evidence>
<dbReference type="EMBL" id="QQSY01000001">
    <property type="protein sequence ID" value="RDJ00509.1"/>
    <property type="molecule type" value="Genomic_DNA"/>
</dbReference>
<dbReference type="AlphaFoldDB" id="A0A370KD06"/>
<gene>
    <name evidence="15" type="ORF">DVT68_06875</name>
</gene>
<evidence type="ECO:0000259" key="14">
    <source>
        <dbReference type="Pfam" id="PF01292"/>
    </source>
</evidence>
<evidence type="ECO:0000256" key="2">
    <source>
        <dbReference type="ARBA" id="ARBA00004651"/>
    </source>
</evidence>
<dbReference type="GO" id="GO:0046872">
    <property type="term" value="F:metal ion binding"/>
    <property type="evidence" value="ECO:0007669"/>
    <property type="project" value="UniProtKB-KW"/>
</dbReference>
<comment type="subcellular location">
    <subcellularLocation>
        <location evidence="2">Cell membrane</location>
        <topology evidence="2">Multi-pass membrane protein</topology>
    </subcellularLocation>
</comment>
<dbReference type="InterPro" id="IPR052168">
    <property type="entry name" value="Cytochrome_b561_oxidase"/>
</dbReference>
<evidence type="ECO:0000256" key="5">
    <source>
        <dbReference type="ARBA" id="ARBA00022617"/>
    </source>
</evidence>
<comment type="cofactor">
    <cofactor evidence="1">
        <name>heme b</name>
        <dbReference type="ChEBI" id="CHEBI:60344"/>
    </cofactor>
</comment>
<evidence type="ECO:0000256" key="3">
    <source>
        <dbReference type="ARBA" id="ARBA00022448"/>
    </source>
</evidence>
<feature type="transmembrane region" description="Helical" evidence="13">
    <location>
        <begin position="12"/>
        <end position="34"/>
    </location>
</feature>
<evidence type="ECO:0000256" key="11">
    <source>
        <dbReference type="ARBA" id="ARBA00023136"/>
    </source>
</evidence>
<dbReference type="GO" id="GO:0020037">
    <property type="term" value="F:heme binding"/>
    <property type="evidence" value="ECO:0007669"/>
    <property type="project" value="TreeGrafter"/>
</dbReference>
<dbReference type="GO" id="GO:0022904">
    <property type="term" value="P:respiratory electron transport chain"/>
    <property type="evidence" value="ECO:0007669"/>
    <property type="project" value="InterPro"/>
</dbReference>
<dbReference type="Pfam" id="PF01292">
    <property type="entry name" value="Ni_hydr_CYTB"/>
    <property type="match status" value="1"/>
</dbReference>
<dbReference type="PANTHER" id="PTHR30529:SF3">
    <property type="entry name" value="CYTOCHROME B561 HOMOLOG 1"/>
    <property type="match status" value="1"/>
</dbReference>
<evidence type="ECO:0000256" key="8">
    <source>
        <dbReference type="ARBA" id="ARBA00022982"/>
    </source>
</evidence>
<feature type="domain" description="Cytochrome b561 bacterial/Ni-hydrogenase" evidence="14">
    <location>
        <begin position="6"/>
        <end position="176"/>
    </location>
</feature>
<dbReference type="Proteomes" id="UP000254711">
    <property type="component" value="Unassembled WGS sequence"/>
</dbReference>
<keyword evidence="6 13" id="KW-0812">Transmembrane</keyword>
<dbReference type="GO" id="GO:0005886">
    <property type="term" value="C:plasma membrane"/>
    <property type="evidence" value="ECO:0007669"/>
    <property type="project" value="UniProtKB-SubCell"/>
</dbReference>
<feature type="transmembrane region" description="Helical" evidence="13">
    <location>
        <begin position="88"/>
        <end position="110"/>
    </location>
</feature>
<accession>A0A370KD06</accession>
<evidence type="ECO:0000256" key="7">
    <source>
        <dbReference type="ARBA" id="ARBA00022723"/>
    </source>
</evidence>
<keyword evidence="10" id="KW-0408">Iron</keyword>
<dbReference type="InterPro" id="IPR016174">
    <property type="entry name" value="Di-haem_cyt_TM"/>
</dbReference>
<comment type="similarity">
    <text evidence="12">Belongs to the cytochrome b561 family.</text>
</comment>
<evidence type="ECO:0000313" key="15">
    <source>
        <dbReference type="EMBL" id="RDJ00509.1"/>
    </source>
</evidence>
<evidence type="ECO:0000256" key="4">
    <source>
        <dbReference type="ARBA" id="ARBA00022475"/>
    </source>
</evidence>
<feature type="transmembrane region" description="Helical" evidence="13">
    <location>
        <begin position="46"/>
        <end position="67"/>
    </location>
</feature>
<keyword evidence="8" id="KW-0249">Electron transport</keyword>
<dbReference type="GO" id="GO:0009055">
    <property type="term" value="F:electron transfer activity"/>
    <property type="evidence" value="ECO:0007669"/>
    <property type="project" value="InterPro"/>
</dbReference>
<keyword evidence="3" id="KW-0813">Transport</keyword>
<evidence type="ECO:0000256" key="9">
    <source>
        <dbReference type="ARBA" id="ARBA00022989"/>
    </source>
</evidence>
<dbReference type="PANTHER" id="PTHR30529">
    <property type="entry name" value="CYTOCHROME B561"/>
    <property type="match status" value="1"/>
</dbReference>
<keyword evidence="7" id="KW-0479">Metal-binding</keyword>
<evidence type="ECO:0000256" key="1">
    <source>
        <dbReference type="ARBA" id="ARBA00001970"/>
    </source>
</evidence>
<dbReference type="SUPFAM" id="SSF81342">
    <property type="entry name" value="Transmembrane di-heme cytochromes"/>
    <property type="match status" value="1"/>
</dbReference>
<reference evidence="15 16" key="1">
    <citation type="submission" date="2018-07" db="EMBL/GenBank/DDBJ databases">
        <title>Dyella solisilvae sp. nov., isolated from the pine and broad-leaved mixed forest soil.</title>
        <authorList>
            <person name="Gao Z."/>
            <person name="Qiu L."/>
        </authorList>
    </citation>
    <scope>NUCLEOTIDE SEQUENCE [LARGE SCALE GENOMIC DNA]</scope>
    <source>
        <strain evidence="15 16">DHG54</strain>
    </source>
</reference>
<keyword evidence="16" id="KW-1185">Reference proteome</keyword>
<proteinExistence type="inferred from homology"/>
<name>A0A370KD06_9GAMM</name>
<evidence type="ECO:0000256" key="13">
    <source>
        <dbReference type="SAM" id="Phobius"/>
    </source>
</evidence>
<dbReference type="OrthoDB" id="8589936at2"/>